<dbReference type="EMBL" id="CP015578">
    <property type="protein sequence ID" value="ARQ98331.1"/>
    <property type="molecule type" value="Genomic_DNA"/>
</dbReference>
<dbReference type="Proteomes" id="UP000202031">
    <property type="component" value="Chromosome"/>
</dbReference>
<evidence type="ECO:0000313" key="1">
    <source>
        <dbReference type="EMBL" id="ARQ98331.1"/>
    </source>
</evidence>
<name>A0A1X9SQ15_9BACT</name>
<gene>
    <name evidence="1" type="ORF">CLAN_1623</name>
</gene>
<organism evidence="1 2">
    <name type="scientific">Campylobacter lanienae NCTC 13004</name>
    <dbReference type="NCBI Taxonomy" id="1031753"/>
    <lineage>
        <taxon>Bacteria</taxon>
        <taxon>Pseudomonadati</taxon>
        <taxon>Campylobacterota</taxon>
        <taxon>Epsilonproteobacteria</taxon>
        <taxon>Campylobacterales</taxon>
        <taxon>Campylobacteraceae</taxon>
        <taxon>Campylobacter</taxon>
    </lineage>
</organism>
<reference evidence="2" key="2">
    <citation type="journal article" date="2017" name="Genome Biol. Evol.">
        <title>Comparative genomic analysis identifies a Campylobacter clade deficient in selenium metabolism.</title>
        <authorList>
            <person name="Miller W.G."/>
            <person name="Yee E."/>
            <person name="Lopes B.S."/>
            <person name="Chapman M.H."/>
            <person name="Huynh S."/>
            <person name="Bono J.L."/>
            <person name="Parker C.T."/>
            <person name="Strachan N.J.C."/>
            <person name="Forbes K.J."/>
        </authorList>
    </citation>
    <scope>NUCLEOTIDE SEQUENCE [LARGE SCALE GENOMIC DNA]</scope>
    <source>
        <strain evidence="2">NCTC 13004</strain>
    </source>
</reference>
<dbReference type="KEGG" id="clx:CLAN_1623"/>
<reference evidence="2" key="1">
    <citation type="journal article" date="2017" name="Genome Biol. Evol.">
        <title>Comparative Genomic Analysis Identifies a Campylobacter Clade Deficient in Selenium Metabolism.</title>
        <authorList>
            <person name="Miller W.G."/>
            <person name="Yee E."/>
            <person name="Lopes B.S."/>
            <person name="Chapman M.H."/>
            <person name="Huynh S."/>
            <person name="Bono J.L."/>
            <person name="Parker C.T."/>
            <person name="Strachan N.J.C."/>
            <person name="Forbes K.J."/>
        </authorList>
    </citation>
    <scope>NUCLEOTIDE SEQUENCE [LARGE SCALE GENOMIC DNA]</scope>
    <source>
        <strain evidence="2">NCTC 13004</strain>
    </source>
</reference>
<proteinExistence type="predicted"/>
<sequence>MFAPDVSLETVFERGNEVGELACELFKGGERIEWEGASFDEKIAKKRKELLAYCGLDTLAMVKVLEGLKELVK</sequence>
<evidence type="ECO:0000313" key="2">
    <source>
        <dbReference type="Proteomes" id="UP000202031"/>
    </source>
</evidence>
<protein>
    <submittedName>
        <fullName evidence="1">Uncharacterized protein</fullName>
    </submittedName>
</protein>
<dbReference type="AlphaFoldDB" id="A0A1X9SQ15"/>
<accession>A0A1X9SQ15</accession>